<evidence type="ECO:0000256" key="2">
    <source>
        <dbReference type="ARBA" id="ARBA00022771"/>
    </source>
</evidence>
<comment type="caution">
    <text evidence="6">The sequence shown here is derived from an EMBL/GenBank/DDBJ whole genome shotgun (WGS) entry which is preliminary data.</text>
</comment>
<dbReference type="Gene3D" id="3.30.40.10">
    <property type="entry name" value="Zinc/RING finger domain, C3HC4 (zinc finger)"/>
    <property type="match status" value="1"/>
</dbReference>
<proteinExistence type="predicted"/>
<name>A0ABV0MH84_9TELE</name>
<dbReference type="CDD" id="cd16556">
    <property type="entry name" value="RING-HC_RNF183-like"/>
    <property type="match status" value="1"/>
</dbReference>
<evidence type="ECO:0000313" key="6">
    <source>
        <dbReference type="EMBL" id="MEQ2158454.1"/>
    </source>
</evidence>
<feature type="domain" description="RING-type" evidence="5">
    <location>
        <begin position="34"/>
        <end position="88"/>
    </location>
</feature>
<reference evidence="6 7" key="1">
    <citation type="submission" date="2021-06" db="EMBL/GenBank/DDBJ databases">
        <authorList>
            <person name="Palmer J.M."/>
        </authorList>
    </citation>
    <scope>NUCLEOTIDE SEQUENCE [LARGE SCALE GENOMIC DNA]</scope>
    <source>
        <strain evidence="6 7">GA_2019</strain>
        <tissue evidence="6">Muscle</tissue>
    </source>
</reference>
<keyword evidence="7" id="KW-1185">Reference proteome</keyword>
<gene>
    <name evidence="6" type="ORF">GOODEAATRI_012484</name>
</gene>
<dbReference type="InterPro" id="IPR027370">
    <property type="entry name" value="Znf-RING_euk"/>
</dbReference>
<dbReference type="SUPFAM" id="SSF57850">
    <property type="entry name" value="RING/U-box"/>
    <property type="match status" value="1"/>
</dbReference>
<evidence type="ECO:0000256" key="4">
    <source>
        <dbReference type="PROSITE-ProRule" id="PRU00175"/>
    </source>
</evidence>
<dbReference type="PROSITE" id="PS50089">
    <property type="entry name" value="ZF_RING_2"/>
    <property type="match status" value="1"/>
</dbReference>
<dbReference type="PROSITE" id="PS00518">
    <property type="entry name" value="ZF_RING_1"/>
    <property type="match status" value="1"/>
</dbReference>
<dbReference type="InterPro" id="IPR051435">
    <property type="entry name" value="RING_finger_E3_ubiq-ligases"/>
</dbReference>
<dbReference type="SMART" id="SM00184">
    <property type="entry name" value="RING"/>
    <property type="match status" value="1"/>
</dbReference>
<dbReference type="EMBL" id="JAHRIO010000802">
    <property type="protein sequence ID" value="MEQ2158454.1"/>
    <property type="molecule type" value="Genomic_DNA"/>
</dbReference>
<organism evidence="6 7">
    <name type="scientific">Goodea atripinnis</name>
    <dbReference type="NCBI Taxonomy" id="208336"/>
    <lineage>
        <taxon>Eukaryota</taxon>
        <taxon>Metazoa</taxon>
        <taxon>Chordata</taxon>
        <taxon>Craniata</taxon>
        <taxon>Vertebrata</taxon>
        <taxon>Euteleostomi</taxon>
        <taxon>Actinopterygii</taxon>
        <taxon>Neopterygii</taxon>
        <taxon>Teleostei</taxon>
        <taxon>Neoteleostei</taxon>
        <taxon>Acanthomorphata</taxon>
        <taxon>Ovalentaria</taxon>
        <taxon>Atherinomorphae</taxon>
        <taxon>Cyprinodontiformes</taxon>
        <taxon>Goodeidae</taxon>
        <taxon>Goodea</taxon>
    </lineage>
</organism>
<keyword evidence="3" id="KW-0862">Zinc</keyword>
<evidence type="ECO:0000256" key="1">
    <source>
        <dbReference type="ARBA" id="ARBA00022723"/>
    </source>
</evidence>
<evidence type="ECO:0000259" key="5">
    <source>
        <dbReference type="PROSITE" id="PS50089"/>
    </source>
</evidence>
<dbReference type="InterPro" id="IPR013083">
    <property type="entry name" value="Znf_RING/FYVE/PHD"/>
</dbReference>
<evidence type="ECO:0000313" key="7">
    <source>
        <dbReference type="Proteomes" id="UP001476798"/>
    </source>
</evidence>
<dbReference type="PANTHER" id="PTHR22791">
    <property type="entry name" value="RING-TYPE DOMAIN-CONTAINING PROTEIN"/>
    <property type="match status" value="1"/>
</dbReference>
<keyword evidence="1" id="KW-0479">Metal-binding</keyword>
<dbReference type="Proteomes" id="UP001476798">
    <property type="component" value="Unassembled WGS sequence"/>
</dbReference>
<keyword evidence="2 4" id="KW-0863">Zinc-finger</keyword>
<dbReference type="InterPro" id="IPR017907">
    <property type="entry name" value="Znf_RING_CS"/>
</dbReference>
<sequence length="296" mass="33463">MEESTPQVWHMQIPRQEVPAELQKKISVANQPECSICYNTYDNVFKTPKLLECTHTFCLECLSRLMAVSLTDQEESGGSMRLSCPFCRHLTFLPEDGPPALATSREVLCKLPSHQQQEEPVWLEGEKLCYKSSRQDAVSGVPESPTTFCICIDIGATGCVIMLGVGEPIVKECCCHKEGVWSVTILQFMGGNSVSMVLMMWLNKEFTLALKQGILDSGFQQSARKHRRLVALRHRSTYPINDDSLLAWLSSNLDYSRLLNYFLETNLFFNLRQMAIWPTAIAPFSRLLVTIPSDRC</sequence>
<protein>
    <recommendedName>
        <fullName evidence="5">RING-type domain-containing protein</fullName>
    </recommendedName>
</protein>
<dbReference type="PANTHER" id="PTHR22791:SF4">
    <property type="entry name" value="RING FINGER PROTEIN 223"/>
    <property type="match status" value="1"/>
</dbReference>
<dbReference type="InterPro" id="IPR001841">
    <property type="entry name" value="Znf_RING"/>
</dbReference>
<evidence type="ECO:0000256" key="3">
    <source>
        <dbReference type="ARBA" id="ARBA00022833"/>
    </source>
</evidence>
<dbReference type="Pfam" id="PF13445">
    <property type="entry name" value="zf-RING_UBOX"/>
    <property type="match status" value="1"/>
</dbReference>
<accession>A0ABV0MH84</accession>